<dbReference type="InterPro" id="IPR036390">
    <property type="entry name" value="WH_DNA-bd_sf"/>
</dbReference>
<keyword evidence="5" id="KW-1185">Reference proteome</keyword>
<sequence>MAAMVAVSRAGCLMGVSFRGDAWAYLSECQTNPRQRMTCVTRVSTALPRRGARQDVRMDSPAAPATGKDERSAPATRGGARASVVRRHNLGLLLECLHLEGPASRSELGATTGLSRSTVADLVHELVRSGLVVEDGVSPSSGPGRPSPIVRLRGSAAVAVVVELGVDAVSAAVIGLGGDVVDHRSVQLAGMRVSPEDTVRQVADLVRGMDIGPTHPRAVGLGVAVPGLVRRADGFVHVAPNLGWKDVALGGLLAEAFDVPLDRVRVGNEADLGAVGEHRRGAGRGCGHLVFISGEVGIGAGLIIGGQPMLGAAGYAGEAGHMLVNPDGRPCTCGSSGCWETEVGESALLRAAGVRDVRGLAAVDAVLTRVMAGDAAATAAVAEIGHWLGVGVGNITNLLNPEVVVLGGILQPLFPFVREPMLDAMHARCLGPVSQPVRVVPSALGTSAQLHGAAEVVLASVLADPTTR</sequence>
<dbReference type="PANTHER" id="PTHR18964">
    <property type="entry name" value="ROK (REPRESSOR, ORF, KINASE) FAMILY"/>
    <property type="match status" value="1"/>
</dbReference>
<dbReference type="EMBL" id="PJBV01000018">
    <property type="protein sequence ID" value="PKH40516.1"/>
    <property type="molecule type" value="Genomic_DNA"/>
</dbReference>
<dbReference type="InterPro" id="IPR005471">
    <property type="entry name" value="Tscrpt_reg_IclR_N"/>
</dbReference>
<reference evidence="4 5" key="1">
    <citation type="submission" date="2017-12" db="EMBL/GenBank/DDBJ databases">
        <title>Pharmacopeia of the Arctic Ocean.</title>
        <authorList>
            <person name="Collins E."/>
            <person name="Ducluzeau A.-L."/>
        </authorList>
    </citation>
    <scope>NUCLEOTIDE SEQUENCE [LARGE SCALE GENOMIC DNA]</scope>
    <source>
        <strain evidence="4 5">DSM 23325</strain>
    </source>
</reference>
<dbReference type="SUPFAM" id="SSF53067">
    <property type="entry name" value="Actin-like ATPase domain"/>
    <property type="match status" value="1"/>
</dbReference>
<dbReference type="SUPFAM" id="SSF46785">
    <property type="entry name" value="Winged helix' DNA-binding domain"/>
    <property type="match status" value="1"/>
</dbReference>
<dbReference type="Gene3D" id="1.10.10.10">
    <property type="entry name" value="Winged helix-like DNA-binding domain superfamily/Winged helix DNA-binding domain"/>
    <property type="match status" value="1"/>
</dbReference>
<comment type="similarity">
    <text evidence="1">Belongs to the ROK (NagC/XylR) family.</text>
</comment>
<evidence type="ECO:0000313" key="4">
    <source>
        <dbReference type="EMBL" id="PKH40516.1"/>
    </source>
</evidence>
<dbReference type="Pfam" id="PF00480">
    <property type="entry name" value="ROK"/>
    <property type="match status" value="1"/>
</dbReference>
<dbReference type="Proteomes" id="UP000233565">
    <property type="component" value="Unassembled WGS sequence"/>
</dbReference>
<evidence type="ECO:0000256" key="2">
    <source>
        <dbReference type="SAM" id="MobiDB-lite"/>
    </source>
</evidence>
<dbReference type="Gene3D" id="3.30.420.40">
    <property type="match status" value="2"/>
</dbReference>
<dbReference type="PANTHER" id="PTHR18964:SF149">
    <property type="entry name" value="BIFUNCTIONAL UDP-N-ACETYLGLUCOSAMINE 2-EPIMERASE_N-ACETYLMANNOSAMINE KINASE"/>
    <property type="match status" value="1"/>
</dbReference>
<name>A0ABX4QWT6_9ACTN</name>
<gene>
    <name evidence="4" type="ORF">CXG46_12445</name>
</gene>
<evidence type="ECO:0000313" key="5">
    <source>
        <dbReference type="Proteomes" id="UP000233565"/>
    </source>
</evidence>
<comment type="caution">
    <text evidence="4">The sequence shown here is derived from an EMBL/GenBank/DDBJ whole genome shotgun (WGS) entry which is preliminary data.</text>
</comment>
<feature type="region of interest" description="Disordered" evidence="2">
    <location>
        <begin position="48"/>
        <end position="81"/>
    </location>
</feature>
<dbReference type="Pfam" id="PF09339">
    <property type="entry name" value="HTH_IclR"/>
    <property type="match status" value="1"/>
</dbReference>
<feature type="domain" description="HTH iclR-type" evidence="3">
    <location>
        <begin position="93"/>
        <end position="135"/>
    </location>
</feature>
<organism evidence="4 5">
    <name type="scientific">Nocardioides alpinus</name>
    <dbReference type="NCBI Taxonomy" id="748909"/>
    <lineage>
        <taxon>Bacteria</taxon>
        <taxon>Bacillati</taxon>
        <taxon>Actinomycetota</taxon>
        <taxon>Actinomycetes</taxon>
        <taxon>Propionibacteriales</taxon>
        <taxon>Nocardioidaceae</taxon>
        <taxon>Nocardioides</taxon>
    </lineage>
</organism>
<dbReference type="InterPro" id="IPR043129">
    <property type="entry name" value="ATPase_NBD"/>
</dbReference>
<accession>A0ABX4QWT6</accession>
<dbReference type="InterPro" id="IPR036388">
    <property type="entry name" value="WH-like_DNA-bd_sf"/>
</dbReference>
<evidence type="ECO:0000259" key="3">
    <source>
        <dbReference type="Pfam" id="PF09339"/>
    </source>
</evidence>
<dbReference type="InterPro" id="IPR000600">
    <property type="entry name" value="ROK"/>
</dbReference>
<protein>
    <submittedName>
        <fullName evidence="4">ROK family protein</fullName>
    </submittedName>
</protein>
<proteinExistence type="inferred from homology"/>
<evidence type="ECO:0000256" key="1">
    <source>
        <dbReference type="ARBA" id="ARBA00006479"/>
    </source>
</evidence>